<comment type="similarity">
    <text evidence="1 2">Belongs to the cytochrome P450 family.</text>
</comment>
<keyword evidence="2" id="KW-0408">Iron</keyword>
<keyword evidence="2" id="KW-0349">Heme</keyword>
<reference evidence="4" key="1">
    <citation type="journal article" date="2019" name="Int. J. Syst. Evol. Microbiol.">
        <title>The Global Catalogue of Microorganisms (GCM) 10K type strain sequencing project: providing services to taxonomists for standard genome sequencing and annotation.</title>
        <authorList>
            <consortium name="The Broad Institute Genomics Platform"/>
            <consortium name="The Broad Institute Genome Sequencing Center for Infectious Disease"/>
            <person name="Wu L."/>
            <person name="Ma J."/>
        </authorList>
    </citation>
    <scope>NUCLEOTIDE SEQUENCE [LARGE SCALE GENOMIC DNA]</scope>
    <source>
        <strain evidence="4">CGMCC 4.7643</strain>
    </source>
</reference>
<dbReference type="InterPro" id="IPR036396">
    <property type="entry name" value="Cyt_P450_sf"/>
</dbReference>
<proteinExistence type="inferred from homology"/>
<evidence type="ECO:0000256" key="1">
    <source>
        <dbReference type="ARBA" id="ARBA00010617"/>
    </source>
</evidence>
<keyword evidence="2" id="KW-0479">Metal-binding</keyword>
<dbReference type="Gene3D" id="1.10.630.10">
    <property type="entry name" value="Cytochrome P450"/>
    <property type="match status" value="1"/>
</dbReference>
<name>A0ABW5G750_9PSEU</name>
<sequence length="311" mass="33398">MDPPEQLALREVFTAACRAQRAEVLATAVRRFASAILTNLAARPVADLLADYFKPVALYAICELVGIPATQRAVVAESAETMAASMDGVLDPERRAAAIGSRTALSRVVDSCLRSSDGSGVLGHVARNHRRLDVPRSVLVHSFRLLLSPGYMSVATAAANAFVALRAHNLPLTCLSRDTGVDELLRYCGPVQALGRLCRSDFDFRGTPVRKGELVLALLGAANRDPERFPGADDIRLDRRPNPHLAFGWGTHSCLGTSTARLVLSAAFGRLADQFPAAELVSEPRYAVRAVVRAPEALPVRLTRGSEGAIR</sequence>
<keyword evidence="4" id="KW-1185">Reference proteome</keyword>
<comment type="caution">
    <text evidence="3">The sequence shown here is derived from an EMBL/GenBank/DDBJ whole genome shotgun (WGS) entry which is preliminary data.</text>
</comment>
<protein>
    <submittedName>
        <fullName evidence="3">Cytochrome P450</fullName>
    </submittedName>
</protein>
<dbReference type="Pfam" id="PF00067">
    <property type="entry name" value="p450"/>
    <property type="match status" value="1"/>
</dbReference>
<dbReference type="InterPro" id="IPR017972">
    <property type="entry name" value="Cyt_P450_CS"/>
</dbReference>
<dbReference type="InterPro" id="IPR001128">
    <property type="entry name" value="Cyt_P450"/>
</dbReference>
<organism evidence="3 4">
    <name type="scientific">Amycolatopsis samaneae</name>
    <dbReference type="NCBI Taxonomy" id="664691"/>
    <lineage>
        <taxon>Bacteria</taxon>
        <taxon>Bacillati</taxon>
        <taxon>Actinomycetota</taxon>
        <taxon>Actinomycetes</taxon>
        <taxon>Pseudonocardiales</taxon>
        <taxon>Pseudonocardiaceae</taxon>
        <taxon>Amycolatopsis</taxon>
    </lineage>
</organism>
<keyword evidence="2" id="KW-0503">Monooxygenase</keyword>
<dbReference type="SUPFAM" id="SSF48264">
    <property type="entry name" value="Cytochrome P450"/>
    <property type="match status" value="1"/>
</dbReference>
<accession>A0ABW5G750</accession>
<evidence type="ECO:0000256" key="2">
    <source>
        <dbReference type="RuleBase" id="RU000461"/>
    </source>
</evidence>
<dbReference type="Proteomes" id="UP001597419">
    <property type="component" value="Unassembled WGS sequence"/>
</dbReference>
<evidence type="ECO:0000313" key="4">
    <source>
        <dbReference type="Proteomes" id="UP001597419"/>
    </source>
</evidence>
<dbReference type="PANTHER" id="PTHR46696">
    <property type="entry name" value="P450, PUTATIVE (EUROFUNG)-RELATED"/>
    <property type="match status" value="1"/>
</dbReference>
<keyword evidence="2" id="KW-0560">Oxidoreductase</keyword>
<dbReference type="PANTHER" id="PTHR46696:SF1">
    <property type="entry name" value="CYTOCHROME P450 YJIB-RELATED"/>
    <property type="match status" value="1"/>
</dbReference>
<dbReference type="RefSeq" id="WP_345402162.1">
    <property type="nucleotide sequence ID" value="NZ_BAABHG010000013.1"/>
</dbReference>
<evidence type="ECO:0000313" key="3">
    <source>
        <dbReference type="EMBL" id="MFD2457109.1"/>
    </source>
</evidence>
<dbReference type="EMBL" id="JBHUKU010000001">
    <property type="protein sequence ID" value="MFD2457109.1"/>
    <property type="molecule type" value="Genomic_DNA"/>
</dbReference>
<dbReference type="PRINTS" id="PR00359">
    <property type="entry name" value="BP450"/>
</dbReference>
<dbReference type="PROSITE" id="PS00086">
    <property type="entry name" value="CYTOCHROME_P450"/>
    <property type="match status" value="1"/>
</dbReference>
<dbReference type="InterPro" id="IPR002397">
    <property type="entry name" value="Cyt_P450_B"/>
</dbReference>
<gene>
    <name evidence="3" type="ORF">ACFSYJ_00795</name>
</gene>